<protein>
    <submittedName>
        <fullName evidence="1">Uncharacterized protein</fullName>
    </submittedName>
</protein>
<keyword evidence="2" id="KW-1185">Reference proteome</keyword>
<evidence type="ECO:0000313" key="1">
    <source>
        <dbReference type="EMBL" id="CAH1968860.1"/>
    </source>
</evidence>
<dbReference type="AlphaFoldDB" id="A0A9P0KDY4"/>
<comment type="caution">
    <text evidence="1">The sequence shown here is derived from an EMBL/GenBank/DDBJ whole genome shotgun (WGS) entry which is preliminary data.</text>
</comment>
<dbReference type="EMBL" id="CAKOFQ010006757">
    <property type="protein sequence ID" value="CAH1968860.1"/>
    <property type="molecule type" value="Genomic_DNA"/>
</dbReference>
<gene>
    <name evidence="1" type="ORF">ACAOBT_LOCUS8108</name>
</gene>
<sequence>MRISFAFKNISAVMFSRVVN</sequence>
<dbReference type="Proteomes" id="UP001152888">
    <property type="component" value="Unassembled WGS sequence"/>
</dbReference>
<evidence type="ECO:0000313" key="2">
    <source>
        <dbReference type="Proteomes" id="UP001152888"/>
    </source>
</evidence>
<organism evidence="1 2">
    <name type="scientific">Acanthoscelides obtectus</name>
    <name type="common">Bean weevil</name>
    <name type="synonym">Bruchus obtectus</name>
    <dbReference type="NCBI Taxonomy" id="200917"/>
    <lineage>
        <taxon>Eukaryota</taxon>
        <taxon>Metazoa</taxon>
        <taxon>Ecdysozoa</taxon>
        <taxon>Arthropoda</taxon>
        <taxon>Hexapoda</taxon>
        <taxon>Insecta</taxon>
        <taxon>Pterygota</taxon>
        <taxon>Neoptera</taxon>
        <taxon>Endopterygota</taxon>
        <taxon>Coleoptera</taxon>
        <taxon>Polyphaga</taxon>
        <taxon>Cucujiformia</taxon>
        <taxon>Chrysomeloidea</taxon>
        <taxon>Chrysomelidae</taxon>
        <taxon>Bruchinae</taxon>
        <taxon>Bruchini</taxon>
        <taxon>Acanthoscelides</taxon>
    </lineage>
</organism>
<name>A0A9P0KDY4_ACAOB</name>
<reference evidence="1" key="1">
    <citation type="submission" date="2022-03" db="EMBL/GenBank/DDBJ databases">
        <authorList>
            <person name="Sayadi A."/>
        </authorList>
    </citation>
    <scope>NUCLEOTIDE SEQUENCE</scope>
</reference>
<proteinExistence type="predicted"/>
<accession>A0A9P0KDY4</accession>